<protein>
    <recommendedName>
        <fullName evidence="7">Transcriptional repressor NrdR</fullName>
    </recommendedName>
</protein>
<dbReference type="GO" id="GO:0005524">
    <property type="term" value="F:ATP binding"/>
    <property type="evidence" value="ECO:0007669"/>
    <property type="project" value="UniProtKB-UniRule"/>
</dbReference>
<dbReference type="GO" id="GO:0003677">
    <property type="term" value="F:DNA binding"/>
    <property type="evidence" value="ECO:0007669"/>
    <property type="project" value="UniProtKB-KW"/>
</dbReference>
<evidence type="ECO:0000256" key="5">
    <source>
        <dbReference type="ARBA" id="ARBA00023125"/>
    </source>
</evidence>
<dbReference type="GO" id="GO:0008270">
    <property type="term" value="F:zinc ion binding"/>
    <property type="evidence" value="ECO:0007669"/>
    <property type="project" value="UniProtKB-UniRule"/>
</dbReference>
<feature type="zinc finger region" evidence="7">
    <location>
        <begin position="3"/>
        <end position="34"/>
    </location>
</feature>
<evidence type="ECO:0000256" key="6">
    <source>
        <dbReference type="ARBA" id="ARBA00023163"/>
    </source>
</evidence>
<evidence type="ECO:0000313" key="9">
    <source>
        <dbReference type="EMBL" id="OGY88257.1"/>
    </source>
</evidence>
<dbReference type="AlphaFoldDB" id="A0A1G2BJ49"/>
<evidence type="ECO:0000256" key="7">
    <source>
        <dbReference type="HAMAP-Rule" id="MF_00440"/>
    </source>
</evidence>
<comment type="function">
    <text evidence="7">Negatively regulates transcription of bacterial ribonucleotide reductase nrd genes and operons by binding to NrdR-boxes.</text>
</comment>
<proteinExistence type="inferred from homology"/>
<accession>A0A1G2BJ49</accession>
<dbReference type="NCBIfam" id="TIGR00244">
    <property type="entry name" value="transcriptional regulator NrdR"/>
    <property type="match status" value="1"/>
</dbReference>
<gene>
    <name evidence="7" type="primary">nrdR</name>
    <name evidence="9" type="ORF">A2319_03655</name>
</gene>
<dbReference type="InterPro" id="IPR003796">
    <property type="entry name" value="RNR_NrdR-like"/>
</dbReference>
<dbReference type="PANTHER" id="PTHR30455">
    <property type="entry name" value="TRANSCRIPTIONAL REPRESSOR NRDR"/>
    <property type="match status" value="1"/>
</dbReference>
<keyword evidence="7" id="KW-0862">Zinc</keyword>
<evidence type="ECO:0000256" key="3">
    <source>
        <dbReference type="ARBA" id="ARBA00022840"/>
    </source>
</evidence>
<keyword evidence="5 7" id="KW-0238">DNA-binding</keyword>
<dbReference type="Pfam" id="PF03477">
    <property type="entry name" value="ATP-cone"/>
    <property type="match status" value="1"/>
</dbReference>
<dbReference type="InterPro" id="IPR005144">
    <property type="entry name" value="ATP-cone_dom"/>
</dbReference>
<keyword evidence="7" id="KW-0863">Zinc-finger</keyword>
<keyword evidence="4 7" id="KW-0805">Transcription regulation</keyword>
<reference evidence="9 10" key="1">
    <citation type="journal article" date="2016" name="Nat. Commun.">
        <title>Thousands of microbial genomes shed light on interconnected biogeochemical processes in an aquifer system.</title>
        <authorList>
            <person name="Anantharaman K."/>
            <person name="Brown C.T."/>
            <person name="Hug L.A."/>
            <person name="Sharon I."/>
            <person name="Castelle C.J."/>
            <person name="Probst A.J."/>
            <person name="Thomas B.C."/>
            <person name="Singh A."/>
            <person name="Wilkins M.J."/>
            <person name="Karaoz U."/>
            <person name="Brodie E.L."/>
            <person name="Williams K.H."/>
            <person name="Hubbard S.S."/>
            <person name="Banfield J.F."/>
        </authorList>
    </citation>
    <scope>NUCLEOTIDE SEQUENCE [LARGE SCALE GENOMIC DNA]</scope>
</reference>
<evidence type="ECO:0000256" key="4">
    <source>
        <dbReference type="ARBA" id="ARBA00023015"/>
    </source>
</evidence>
<keyword evidence="3 7" id="KW-0067">ATP-binding</keyword>
<comment type="cofactor">
    <cofactor evidence="7">
        <name>Zn(2+)</name>
        <dbReference type="ChEBI" id="CHEBI:29105"/>
    </cofactor>
    <text evidence="7">Binds 1 zinc ion.</text>
</comment>
<sequence length="160" mass="18673">MRCPSCQHEDTRVIDSRVMDEGTSIRRRRECPKCGFRFSTAEEIEILALTVTKVNGRQEAYDKDKLLRSIKLPLQKRPVTPAKLKRALHSIEQEIQTKVKKDVISTEQIGQIVMQHLKKLDKVAYIRFASVYRSFDDIDAFADELRKLAKNRKKSRKNKK</sequence>
<evidence type="ECO:0000256" key="2">
    <source>
        <dbReference type="ARBA" id="ARBA00022741"/>
    </source>
</evidence>
<keyword evidence="2 7" id="KW-0547">Nucleotide-binding</keyword>
<name>A0A1G2BJ49_9BACT</name>
<dbReference type="PANTHER" id="PTHR30455:SF2">
    <property type="entry name" value="TRANSCRIPTIONAL REPRESSOR NRDR"/>
    <property type="match status" value="1"/>
</dbReference>
<dbReference type="Pfam" id="PF22811">
    <property type="entry name" value="Zn_ribbon_NrdR"/>
    <property type="match status" value="1"/>
</dbReference>
<keyword evidence="6 7" id="KW-0804">Transcription</keyword>
<evidence type="ECO:0000259" key="8">
    <source>
        <dbReference type="PROSITE" id="PS51161"/>
    </source>
</evidence>
<feature type="domain" description="ATP-cone" evidence="8">
    <location>
        <begin position="49"/>
        <end position="140"/>
    </location>
</feature>
<evidence type="ECO:0000313" key="10">
    <source>
        <dbReference type="Proteomes" id="UP000176420"/>
    </source>
</evidence>
<evidence type="ECO:0000256" key="1">
    <source>
        <dbReference type="ARBA" id="ARBA00022491"/>
    </source>
</evidence>
<dbReference type="InterPro" id="IPR055173">
    <property type="entry name" value="NrdR-like_N"/>
</dbReference>
<dbReference type="GO" id="GO:0045892">
    <property type="term" value="P:negative regulation of DNA-templated transcription"/>
    <property type="evidence" value="ECO:0007669"/>
    <property type="project" value="UniProtKB-UniRule"/>
</dbReference>
<dbReference type="EMBL" id="MHKI01000003">
    <property type="protein sequence ID" value="OGY88257.1"/>
    <property type="molecule type" value="Genomic_DNA"/>
</dbReference>
<comment type="caution">
    <text evidence="9">The sequence shown here is derived from an EMBL/GenBank/DDBJ whole genome shotgun (WGS) entry which is preliminary data.</text>
</comment>
<keyword evidence="7" id="KW-0479">Metal-binding</keyword>
<organism evidence="9 10">
    <name type="scientific">Candidatus Kerfeldbacteria bacterium RIFOXYB2_FULL_38_14</name>
    <dbReference type="NCBI Taxonomy" id="1798547"/>
    <lineage>
        <taxon>Bacteria</taxon>
        <taxon>Candidatus Kerfeldiibacteriota</taxon>
    </lineage>
</organism>
<dbReference type="Proteomes" id="UP000176420">
    <property type="component" value="Unassembled WGS sequence"/>
</dbReference>
<comment type="similarity">
    <text evidence="7">Belongs to the NrdR family.</text>
</comment>
<dbReference type="HAMAP" id="MF_00440">
    <property type="entry name" value="NrdR"/>
    <property type="match status" value="1"/>
</dbReference>
<keyword evidence="1 7" id="KW-0678">Repressor</keyword>
<dbReference type="PROSITE" id="PS51161">
    <property type="entry name" value="ATP_CONE"/>
    <property type="match status" value="1"/>
</dbReference>